<dbReference type="InterPro" id="IPR029058">
    <property type="entry name" value="AB_hydrolase_fold"/>
</dbReference>
<reference evidence="1 2" key="1">
    <citation type="submission" date="2024-09" db="EMBL/GenBank/DDBJ databases">
        <authorList>
            <person name="Sun Q."/>
            <person name="Mori K."/>
        </authorList>
    </citation>
    <scope>NUCLEOTIDE SEQUENCE [LARGE SCALE GENOMIC DNA]</scope>
    <source>
        <strain evidence="1 2">CCM 8677</strain>
    </source>
</reference>
<dbReference type="Proteomes" id="UP001589844">
    <property type="component" value="Unassembled WGS sequence"/>
</dbReference>
<evidence type="ECO:0000313" key="1">
    <source>
        <dbReference type="EMBL" id="MFC0351370.1"/>
    </source>
</evidence>
<dbReference type="EMBL" id="JBHLXJ010000018">
    <property type="protein sequence ID" value="MFC0351370.1"/>
    <property type="molecule type" value="Genomic_DNA"/>
</dbReference>
<protein>
    <submittedName>
        <fullName evidence="1">Alpha/beta hydrolase-fold protein</fullName>
    </submittedName>
</protein>
<proteinExistence type="predicted"/>
<dbReference type="InterPro" id="IPR000801">
    <property type="entry name" value="Esterase-like"/>
</dbReference>
<gene>
    <name evidence="1" type="ORF">ACFFJH_16240</name>
</gene>
<evidence type="ECO:0000313" key="2">
    <source>
        <dbReference type="Proteomes" id="UP001589844"/>
    </source>
</evidence>
<dbReference type="SUPFAM" id="SSF53474">
    <property type="entry name" value="alpha/beta-Hydrolases"/>
    <property type="match status" value="1"/>
</dbReference>
<dbReference type="RefSeq" id="WP_390213990.1">
    <property type="nucleotide sequence ID" value="NZ_JBHLXJ010000018.1"/>
</dbReference>
<keyword evidence="2" id="KW-1185">Reference proteome</keyword>
<sequence>MSNCIMDISFEDEESMKRRRLSAVFCFLMLAVLSIFQPPLVYADDFTGIKLGVIRECTNNDSEQGYLQVCAMPLDKREIEEVRLMQFVDSVAYQIYNDSLILAARVKKSDLSFYDLPAFSGEISTFLQAIDTDLFAIRVRFKGISKSKLDLMLFNLAGRLPPRISIDGRELSEKVLVEKWPVVRGNLESGGALYQEVTYPSAPNLESKMVYVFKGKSCVKTITQCYVIYVADGESIRTFVQHAYGHKISLDQFVFVGIPNPSAKRMDELLNGRNQLIFDAFMSFVTINLRNSIEKDEQPKARYAAGYSNGGAWALDALLLNRDKFDGAIIMSSGTWKARDNMEVRGKQIFLGAGELEPGFFKQTQIVDKLMLDLGADVKRKYSKSGHSMNTWVPIWLLALNTLNSK</sequence>
<keyword evidence="1" id="KW-0378">Hydrolase</keyword>
<accession>A0ABV6IHP4</accession>
<organism evidence="1 2">
    <name type="scientific">Undibacterium danionis</name>
    <dbReference type="NCBI Taxonomy" id="1812100"/>
    <lineage>
        <taxon>Bacteria</taxon>
        <taxon>Pseudomonadati</taxon>
        <taxon>Pseudomonadota</taxon>
        <taxon>Betaproteobacteria</taxon>
        <taxon>Burkholderiales</taxon>
        <taxon>Oxalobacteraceae</taxon>
        <taxon>Undibacterium</taxon>
    </lineage>
</organism>
<comment type="caution">
    <text evidence="1">The sequence shown here is derived from an EMBL/GenBank/DDBJ whole genome shotgun (WGS) entry which is preliminary data.</text>
</comment>
<dbReference type="Pfam" id="PF00756">
    <property type="entry name" value="Esterase"/>
    <property type="match status" value="1"/>
</dbReference>
<dbReference type="Gene3D" id="3.40.50.1820">
    <property type="entry name" value="alpha/beta hydrolase"/>
    <property type="match status" value="1"/>
</dbReference>
<name>A0ABV6IHP4_9BURK</name>
<dbReference type="GO" id="GO:0016787">
    <property type="term" value="F:hydrolase activity"/>
    <property type="evidence" value="ECO:0007669"/>
    <property type="project" value="UniProtKB-KW"/>
</dbReference>